<sequence length="387" mass="42769">MKFLTTLYILLSMSVVFTAITSCTKTELVPLEEKTSNRILEYKVTNDAQPLSGAIDDVNSTITLYIPYYSGIDVIVPEIKIETGAILVDADKKEINLDGGIEPVPVDTIGYKYHVLGSDDIIRNYTLIIKTQAYPEALIAGYSFNASTSQINTTSPLEVVAGGRVNILGNFESTSRDLRFEATHRSTGKVRSDLLALNTLTINHSNAYYQAQLRTNIEADSGLYDIKFMHKGRTTTLPPLRLTYKKPGFYDAAESSLTAWTKKTGDQVVLKVRSNQAFDNSLNGTIIGLKRVYMIIRKQTPGGPTTVPADFPESLFDTPIELEIISYDRAEVKLRVPNLPAGKYEGNSSVSGIVVNHASFALYFDYEDATGWGKNNLSAVPFFMQIL</sequence>
<feature type="signal peptide" evidence="1">
    <location>
        <begin position="1"/>
        <end position="18"/>
    </location>
</feature>
<dbReference type="Proteomes" id="UP001597440">
    <property type="component" value="Unassembled WGS sequence"/>
</dbReference>
<evidence type="ECO:0000256" key="1">
    <source>
        <dbReference type="SAM" id="SignalP"/>
    </source>
</evidence>
<proteinExistence type="predicted"/>
<keyword evidence="3" id="KW-1185">Reference proteome</keyword>
<reference evidence="3" key="1">
    <citation type="journal article" date="2019" name="Int. J. Syst. Evol. Microbiol.">
        <title>The Global Catalogue of Microorganisms (GCM) 10K type strain sequencing project: providing services to taxonomists for standard genome sequencing and annotation.</title>
        <authorList>
            <consortium name="The Broad Institute Genomics Platform"/>
            <consortium name="The Broad Institute Genome Sequencing Center for Infectious Disease"/>
            <person name="Wu L."/>
            <person name="Ma J."/>
        </authorList>
    </citation>
    <scope>NUCLEOTIDE SEQUENCE [LARGE SCALE GENOMIC DNA]</scope>
    <source>
        <strain evidence="3">KCTC 52298</strain>
    </source>
</reference>
<protein>
    <recommendedName>
        <fullName evidence="4">DUF1735 domain-containing protein</fullName>
    </recommendedName>
</protein>
<dbReference type="RefSeq" id="WP_210352447.1">
    <property type="nucleotide sequence ID" value="NZ_JAEQMU010000001.1"/>
</dbReference>
<feature type="chain" id="PRO_5046087489" description="DUF1735 domain-containing protein" evidence="1">
    <location>
        <begin position="19"/>
        <end position="387"/>
    </location>
</feature>
<comment type="caution">
    <text evidence="2">The sequence shown here is derived from an EMBL/GenBank/DDBJ whole genome shotgun (WGS) entry which is preliminary data.</text>
</comment>
<name>A0ABW5L6T8_9SPHI</name>
<evidence type="ECO:0000313" key="2">
    <source>
        <dbReference type="EMBL" id="MFD2556493.1"/>
    </source>
</evidence>
<gene>
    <name evidence="2" type="ORF">ACFSQW_19005</name>
</gene>
<organism evidence="2 3">
    <name type="scientific">Sphingobacterium tabacisoli</name>
    <dbReference type="NCBI Taxonomy" id="2044855"/>
    <lineage>
        <taxon>Bacteria</taxon>
        <taxon>Pseudomonadati</taxon>
        <taxon>Bacteroidota</taxon>
        <taxon>Sphingobacteriia</taxon>
        <taxon>Sphingobacteriales</taxon>
        <taxon>Sphingobacteriaceae</taxon>
        <taxon>Sphingobacterium</taxon>
    </lineage>
</organism>
<keyword evidence="1" id="KW-0732">Signal</keyword>
<dbReference type="EMBL" id="JBHULD010000018">
    <property type="protein sequence ID" value="MFD2556493.1"/>
    <property type="molecule type" value="Genomic_DNA"/>
</dbReference>
<dbReference type="PROSITE" id="PS51257">
    <property type="entry name" value="PROKAR_LIPOPROTEIN"/>
    <property type="match status" value="1"/>
</dbReference>
<evidence type="ECO:0000313" key="3">
    <source>
        <dbReference type="Proteomes" id="UP001597440"/>
    </source>
</evidence>
<accession>A0ABW5L6T8</accession>
<evidence type="ECO:0008006" key="4">
    <source>
        <dbReference type="Google" id="ProtNLM"/>
    </source>
</evidence>